<name>A0A7W6CLZ3_9SPHN</name>
<dbReference type="RefSeq" id="WP_183628111.1">
    <property type="nucleotide sequence ID" value="NZ_JACIDX010000019.1"/>
</dbReference>
<evidence type="ECO:0000256" key="1">
    <source>
        <dbReference type="ARBA" id="ARBA00022617"/>
    </source>
</evidence>
<dbReference type="Gene3D" id="2.120.10.30">
    <property type="entry name" value="TolB, C-terminal domain"/>
    <property type="match status" value="1"/>
</dbReference>
<dbReference type="SUPFAM" id="SSF50952">
    <property type="entry name" value="Soluble quinoprotein glucose dehydrogenase"/>
    <property type="match status" value="1"/>
</dbReference>
<evidence type="ECO:0000313" key="7">
    <source>
        <dbReference type="EMBL" id="MBB3957094.1"/>
    </source>
</evidence>
<protein>
    <submittedName>
        <fullName evidence="7">Glucose/arabinose dehydrogenase/cytochrome c553</fullName>
    </submittedName>
</protein>
<dbReference type="InterPro" id="IPR011041">
    <property type="entry name" value="Quinoprot_gluc/sorb_DH_b-prop"/>
</dbReference>
<keyword evidence="2 4" id="KW-0479">Metal-binding</keyword>
<dbReference type="Proteomes" id="UP000548867">
    <property type="component" value="Unassembled WGS sequence"/>
</dbReference>
<feature type="domain" description="Cytochrome c" evidence="6">
    <location>
        <begin position="472"/>
        <end position="564"/>
    </location>
</feature>
<evidence type="ECO:0000256" key="3">
    <source>
        <dbReference type="ARBA" id="ARBA00023004"/>
    </source>
</evidence>
<dbReference type="Pfam" id="PF13442">
    <property type="entry name" value="Cytochrome_CBB3"/>
    <property type="match status" value="1"/>
</dbReference>
<evidence type="ECO:0000256" key="5">
    <source>
        <dbReference type="SAM" id="SignalP"/>
    </source>
</evidence>
<evidence type="ECO:0000256" key="2">
    <source>
        <dbReference type="ARBA" id="ARBA00022723"/>
    </source>
</evidence>
<dbReference type="SUPFAM" id="SSF46626">
    <property type="entry name" value="Cytochrome c"/>
    <property type="match status" value="1"/>
</dbReference>
<dbReference type="AlphaFoldDB" id="A0A7W6CLZ3"/>
<keyword evidence="8" id="KW-1185">Reference proteome</keyword>
<feature type="chain" id="PRO_5031028267" evidence="5">
    <location>
        <begin position="25"/>
        <end position="566"/>
    </location>
</feature>
<dbReference type="GO" id="GO:0020037">
    <property type="term" value="F:heme binding"/>
    <property type="evidence" value="ECO:0007669"/>
    <property type="project" value="InterPro"/>
</dbReference>
<dbReference type="Gene3D" id="1.10.760.10">
    <property type="entry name" value="Cytochrome c-like domain"/>
    <property type="match status" value="1"/>
</dbReference>
<dbReference type="InterPro" id="IPR009056">
    <property type="entry name" value="Cyt_c-like_dom"/>
</dbReference>
<dbReference type="GO" id="GO:0046872">
    <property type="term" value="F:metal ion binding"/>
    <property type="evidence" value="ECO:0007669"/>
    <property type="project" value="UniProtKB-KW"/>
</dbReference>
<evidence type="ECO:0000259" key="6">
    <source>
        <dbReference type="PROSITE" id="PS51007"/>
    </source>
</evidence>
<dbReference type="InterPro" id="IPR011042">
    <property type="entry name" value="6-blade_b-propeller_TolB-like"/>
</dbReference>
<dbReference type="Pfam" id="PF22807">
    <property type="entry name" value="TrAA12"/>
    <property type="match status" value="1"/>
</dbReference>
<keyword evidence="1 4" id="KW-0349">Heme</keyword>
<keyword evidence="3 4" id="KW-0408">Iron</keyword>
<dbReference type="PROSITE" id="PS51007">
    <property type="entry name" value="CYTC"/>
    <property type="match status" value="1"/>
</dbReference>
<comment type="caution">
    <text evidence="7">The sequence shown here is derived from an EMBL/GenBank/DDBJ whole genome shotgun (WGS) entry which is preliminary data.</text>
</comment>
<dbReference type="InterPro" id="IPR036909">
    <property type="entry name" value="Cyt_c-like_dom_sf"/>
</dbReference>
<dbReference type="InterPro" id="IPR054539">
    <property type="entry name" value="Beta-prop_PDH"/>
</dbReference>
<reference evidence="7 8" key="1">
    <citation type="submission" date="2020-08" db="EMBL/GenBank/DDBJ databases">
        <title>Genomic Encyclopedia of Type Strains, Phase IV (KMG-IV): sequencing the most valuable type-strain genomes for metagenomic binning, comparative biology and taxonomic classification.</title>
        <authorList>
            <person name="Goeker M."/>
        </authorList>
    </citation>
    <scope>NUCLEOTIDE SEQUENCE [LARGE SCALE GENOMIC DNA]</scope>
    <source>
        <strain evidence="7 8">DSM 27057</strain>
    </source>
</reference>
<evidence type="ECO:0000313" key="8">
    <source>
        <dbReference type="Proteomes" id="UP000548867"/>
    </source>
</evidence>
<dbReference type="PANTHER" id="PTHR33546">
    <property type="entry name" value="LARGE, MULTIFUNCTIONAL SECRETED PROTEIN-RELATED"/>
    <property type="match status" value="1"/>
</dbReference>
<sequence length="566" mass="58484">MRLAFRAALLAAPLLLCGTYALTAAGKAPGTGCAKDNGGLSLPPGFCATVFADKLGHTRHLTVAGDGTVYVNSWSGRYFSNAPAAPGGGFVIALRDSNGDGVADRTARFGASEDKGGHGGTGIALWHGALFVEEHDTIMRYPMKPGALAPAGAGSTVVSALPLSGDHPMHPFAIQADGTLLVNSGSASNACESPNRQPGAKGLAPCTEALTRAGIWAYRADKTGQTFGPEARWATGIRNTGGITFDSAGRIFATQHGRDQLGQNWSQYYTQQQGVELPAEILFSPHKGADFGWPTCYFDGFENRHKLAPEYGGDGKAQGACAGKDRPVAAFPAHWAPNDVAIYTGRAFPAAYQQGAFIAFHGSWNRAPAPQDGYLVAFQPLREGKASGKWIRFADGFAGGFKEPGRAQHRPAGLAVGPDGALYIADDVRGRIWRVTYRGAANAPLTPARKVEAKAAEASAAGRSLPAGITAQQIAQGRAIYLGQAKGGTCVGCHGSDGRGSMAGGSLIGPEFLWSDGSPEGLAATITKGVDKPKKASGAMPALGGAALSAADVKAVAAYVWTLAHP</sequence>
<feature type="signal peptide" evidence="5">
    <location>
        <begin position="1"/>
        <end position="24"/>
    </location>
</feature>
<proteinExistence type="predicted"/>
<gene>
    <name evidence="7" type="ORF">GGR38_004068</name>
</gene>
<dbReference type="EMBL" id="JACIDX010000019">
    <property type="protein sequence ID" value="MBB3957094.1"/>
    <property type="molecule type" value="Genomic_DNA"/>
</dbReference>
<accession>A0A7W6CLZ3</accession>
<organism evidence="7 8">
    <name type="scientific">Novosphingobium sediminicola</name>
    <dbReference type="NCBI Taxonomy" id="563162"/>
    <lineage>
        <taxon>Bacteria</taxon>
        <taxon>Pseudomonadati</taxon>
        <taxon>Pseudomonadota</taxon>
        <taxon>Alphaproteobacteria</taxon>
        <taxon>Sphingomonadales</taxon>
        <taxon>Sphingomonadaceae</taxon>
        <taxon>Novosphingobium</taxon>
    </lineage>
</organism>
<evidence type="ECO:0000256" key="4">
    <source>
        <dbReference type="PROSITE-ProRule" id="PRU00433"/>
    </source>
</evidence>
<dbReference type="PANTHER" id="PTHR33546:SF1">
    <property type="entry name" value="LARGE, MULTIFUNCTIONAL SECRETED PROTEIN"/>
    <property type="match status" value="1"/>
</dbReference>
<dbReference type="GO" id="GO:0009055">
    <property type="term" value="F:electron transfer activity"/>
    <property type="evidence" value="ECO:0007669"/>
    <property type="project" value="InterPro"/>
</dbReference>
<keyword evidence="5" id="KW-0732">Signal</keyword>